<reference evidence="2" key="1">
    <citation type="submission" date="2016-10" db="EMBL/GenBank/DDBJ databases">
        <authorList>
            <person name="Varghese N."/>
            <person name="Submissions S."/>
        </authorList>
    </citation>
    <scope>NUCLEOTIDE SEQUENCE [LARGE SCALE GENOMIC DNA]</scope>
    <source>
        <strain evidence="2">DSM 19315</strain>
    </source>
</reference>
<sequence length="208" mass="23233">MKNYRKKLFSTFFLLIGLGILPMGCEVFCNDSCGCGPQFEVKDFRITAFETLTLAADGQRIDPSTVLPFAQTTKSFRIAQFETIALARNSEPSFPGIAMACSPIPPKSIERMTNLILINKKEQVLGDGTILQIGDQLNPYVEINYFFASQTSPISDFLEGGLTLFSDDLFKLVWQKDPGKEMVIEFDLQIELEGGRAFVLPNEILSIR</sequence>
<dbReference type="EMBL" id="FOPC01000018">
    <property type="protein sequence ID" value="SFH12028.1"/>
    <property type="molecule type" value="Genomic_DNA"/>
</dbReference>
<dbReference type="STRING" id="435880.SAMN04487988_11847"/>
<dbReference type="Proteomes" id="UP000199642">
    <property type="component" value="Unassembled WGS sequence"/>
</dbReference>
<keyword evidence="2" id="KW-1185">Reference proteome</keyword>
<dbReference type="RefSeq" id="WP_092794335.1">
    <property type="nucleotide sequence ID" value="NZ_FOPC01000018.1"/>
</dbReference>
<protein>
    <submittedName>
        <fullName evidence="1">Uncharacterized protein</fullName>
    </submittedName>
</protein>
<dbReference type="OrthoDB" id="823976at2"/>
<gene>
    <name evidence="1" type="ORF">SAMN04487988_11847</name>
</gene>
<accession>A0A1I2XEV4</accession>
<evidence type="ECO:0000313" key="2">
    <source>
        <dbReference type="Proteomes" id="UP000199642"/>
    </source>
</evidence>
<evidence type="ECO:0000313" key="1">
    <source>
        <dbReference type="EMBL" id="SFH12028.1"/>
    </source>
</evidence>
<name>A0A1I2XEV4_9BACT</name>
<organism evidence="1 2">
    <name type="scientific">Algoriphagus hitonicola</name>
    <dbReference type="NCBI Taxonomy" id="435880"/>
    <lineage>
        <taxon>Bacteria</taxon>
        <taxon>Pseudomonadati</taxon>
        <taxon>Bacteroidota</taxon>
        <taxon>Cytophagia</taxon>
        <taxon>Cytophagales</taxon>
        <taxon>Cyclobacteriaceae</taxon>
        <taxon>Algoriphagus</taxon>
    </lineage>
</organism>
<dbReference type="AlphaFoldDB" id="A0A1I2XEV4"/>
<proteinExistence type="predicted"/>